<accession>A0A9D3MAV3</accession>
<evidence type="ECO:0000313" key="1">
    <source>
        <dbReference type="EMBL" id="KAG5845656.1"/>
    </source>
</evidence>
<protein>
    <submittedName>
        <fullName evidence="1">Uncharacterized protein</fullName>
    </submittedName>
</protein>
<sequence>MEGYALSEDELFSSCLHNFTWENAHDQPGNFFLASVERIPLPLGRGAAPGGNADGTCRSHLIRRPASEEALWWLR</sequence>
<dbReference type="Proteomes" id="UP001044222">
    <property type="component" value="Chromosome 7"/>
</dbReference>
<proteinExistence type="predicted"/>
<name>A0A9D3MAV3_ANGAN</name>
<dbReference type="EMBL" id="JAFIRN010000007">
    <property type="protein sequence ID" value="KAG5845656.1"/>
    <property type="molecule type" value="Genomic_DNA"/>
</dbReference>
<dbReference type="AlphaFoldDB" id="A0A9D3MAV3"/>
<evidence type="ECO:0000313" key="2">
    <source>
        <dbReference type="Proteomes" id="UP001044222"/>
    </source>
</evidence>
<gene>
    <name evidence="1" type="ORF">ANANG_G00141590</name>
</gene>
<organism evidence="1 2">
    <name type="scientific">Anguilla anguilla</name>
    <name type="common">European freshwater eel</name>
    <name type="synonym">Muraena anguilla</name>
    <dbReference type="NCBI Taxonomy" id="7936"/>
    <lineage>
        <taxon>Eukaryota</taxon>
        <taxon>Metazoa</taxon>
        <taxon>Chordata</taxon>
        <taxon>Craniata</taxon>
        <taxon>Vertebrata</taxon>
        <taxon>Euteleostomi</taxon>
        <taxon>Actinopterygii</taxon>
        <taxon>Neopterygii</taxon>
        <taxon>Teleostei</taxon>
        <taxon>Anguilliformes</taxon>
        <taxon>Anguillidae</taxon>
        <taxon>Anguilla</taxon>
    </lineage>
</organism>
<comment type="caution">
    <text evidence="1">The sequence shown here is derived from an EMBL/GenBank/DDBJ whole genome shotgun (WGS) entry which is preliminary data.</text>
</comment>
<keyword evidence="2" id="KW-1185">Reference proteome</keyword>
<reference evidence="1" key="1">
    <citation type="submission" date="2021-01" db="EMBL/GenBank/DDBJ databases">
        <title>A chromosome-scale assembly of European eel, Anguilla anguilla.</title>
        <authorList>
            <person name="Henkel C."/>
            <person name="Jong-Raadsen S.A."/>
            <person name="Dufour S."/>
            <person name="Weltzien F.-A."/>
            <person name="Palstra A.P."/>
            <person name="Pelster B."/>
            <person name="Spaink H.P."/>
            <person name="Van Den Thillart G.E."/>
            <person name="Jansen H."/>
            <person name="Zahm M."/>
            <person name="Klopp C."/>
            <person name="Cedric C."/>
            <person name="Louis A."/>
            <person name="Berthelot C."/>
            <person name="Parey E."/>
            <person name="Roest Crollius H."/>
            <person name="Montfort J."/>
            <person name="Robinson-Rechavi M."/>
            <person name="Bucao C."/>
            <person name="Bouchez O."/>
            <person name="Gislard M."/>
            <person name="Lluch J."/>
            <person name="Milhes M."/>
            <person name="Lampietro C."/>
            <person name="Lopez Roques C."/>
            <person name="Donnadieu C."/>
            <person name="Braasch I."/>
            <person name="Desvignes T."/>
            <person name="Postlethwait J."/>
            <person name="Bobe J."/>
            <person name="Guiguen Y."/>
            <person name="Dirks R."/>
        </authorList>
    </citation>
    <scope>NUCLEOTIDE SEQUENCE</scope>
    <source>
        <strain evidence="1">Tag_6206</strain>
        <tissue evidence="1">Liver</tissue>
    </source>
</reference>